<accession>A0A540N3J0</accession>
<comment type="caution">
    <text evidence="6">The sequence shown here is derived from an EMBL/GenBank/DDBJ whole genome shotgun (WGS) entry which is preliminary data.</text>
</comment>
<dbReference type="Proteomes" id="UP000315295">
    <property type="component" value="Unassembled WGS sequence"/>
</dbReference>
<dbReference type="InterPro" id="IPR006645">
    <property type="entry name" value="NGN-like_dom"/>
</dbReference>
<evidence type="ECO:0000259" key="5">
    <source>
        <dbReference type="SMART" id="SM00738"/>
    </source>
</evidence>
<dbReference type="Pfam" id="PF02357">
    <property type="entry name" value="NusG"/>
    <property type="match status" value="1"/>
</dbReference>
<dbReference type="Gene3D" id="3.30.70.940">
    <property type="entry name" value="NusG, N-terminal domain"/>
    <property type="match status" value="1"/>
</dbReference>
<dbReference type="SUPFAM" id="SSF82679">
    <property type="entry name" value="N-utilization substance G protein NusG, N-terminal domain"/>
    <property type="match status" value="1"/>
</dbReference>
<evidence type="ECO:0000313" key="7">
    <source>
        <dbReference type="Proteomes" id="UP000315295"/>
    </source>
</evidence>
<keyword evidence="2" id="KW-0805">Transcription regulation</keyword>
<dbReference type="AlphaFoldDB" id="A0A540N3J0"/>
<feature type="region of interest" description="Disordered" evidence="4">
    <location>
        <begin position="240"/>
        <end position="276"/>
    </location>
</feature>
<dbReference type="PANTHER" id="PTHR30265">
    <property type="entry name" value="RHO-INTERACTING TRANSCRIPTION TERMINATION FACTOR NUSG"/>
    <property type="match status" value="1"/>
</dbReference>
<reference evidence="6 7" key="1">
    <citation type="journal article" date="2019" name="G3 (Bethesda)">
        <title>Sequencing of a Wild Apple (Malus baccata) Genome Unravels the Differences Between Cultivated and Wild Apple Species Regarding Disease Resistance and Cold Tolerance.</title>
        <authorList>
            <person name="Chen X."/>
        </authorList>
    </citation>
    <scope>NUCLEOTIDE SEQUENCE [LARGE SCALE GENOMIC DNA]</scope>
    <source>
        <strain evidence="7">cv. Shandingzi</strain>
        <tissue evidence="6">Leaves</tissue>
    </source>
</reference>
<dbReference type="InterPro" id="IPR043425">
    <property type="entry name" value="NusG-like"/>
</dbReference>
<dbReference type="CDD" id="cd09890">
    <property type="entry name" value="NGN_plant"/>
    <property type="match status" value="1"/>
</dbReference>
<evidence type="ECO:0000256" key="4">
    <source>
        <dbReference type="SAM" id="MobiDB-lite"/>
    </source>
</evidence>
<keyword evidence="7" id="KW-1185">Reference proteome</keyword>
<feature type="region of interest" description="Disordered" evidence="4">
    <location>
        <begin position="48"/>
        <end position="73"/>
    </location>
</feature>
<protein>
    <recommendedName>
        <fullName evidence="5">NusG-like N-terminal domain-containing protein</fullName>
    </recommendedName>
</protein>
<evidence type="ECO:0000256" key="2">
    <source>
        <dbReference type="ARBA" id="ARBA00023015"/>
    </source>
</evidence>
<keyword evidence="1" id="KW-0889">Transcription antitermination</keyword>
<dbReference type="InterPro" id="IPR036735">
    <property type="entry name" value="NGN_dom_sf"/>
</dbReference>
<gene>
    <name evidence="6" type="ORF">C1H46_008826</name>
</gene>
<dbReference type="EMBL" id="VIEB01000119">
    <property type="protein sequence ID" value="TQE05579.1"/>
    <property type="molecule type" value="Genomic_DNA"/>
</dbReference>
<sequence>MTQGLLPWSPCHHSLSPTSLFSLPLAFPITKHTQFPISISATLEPATAGTQHLTARERRQLRNERRESKTGTSWKEEVEEKLLEKPAKKFANWKEELNLNNLAHEGPQWWIIKVSRVKGQETAQLIARLLARNYPQIDFKIYAPSIQDRKKLKNGNLVKPRPLFPGCVFIRCVLDKELHDFIRECDGVAGFVGSKVGNTKRQITRPRSVSEFDMEAIFRQAKEEQQKAEQAFEQEQQEAAINDADESAGDTISKPKRRPRKTLDPLINGSSKGKSEKLIPGSSVRVVSGTFAEYVGSLKKLNKRTKKVLSGHMGLGFRLNHTRESSVQAFENFVIGKCIFMCTETMA</sequence>
<evidence type="ECO:0000313" key="6">
    <source>
        <dbReference type="EMBL" id="TQE05579.1"/>
    </source>
</evidence>
<dbReference type="GO" id="GO:0006354">
    <property type="term" value="P:DNA-templated transcription elongation"/>
    <property type="evidence" value="ECO:0007669"/>
    <property type="project" value="InterPro"/>
</dbReference>
<evidence type="ECO:0000256" key="1">
    <source>
        <dbReference type="ARBA" id="ARBA00022814"/>
    </source>
</evidence>
<dbReference type="GO" id="GO:0031564">
    <property type="term" value="P:transcription antitermination"/>
    <property type="evidence" value="ECO:0007669"/>
    <property type="project" value="UniProtKB-KW"/>
</dbReference>
<feature type="compositionally biased region" description="Basic and acidic residues" evidence="4">
    <location>
        <begin position="54"/>
        <end position="73"/>
    </location>
</feature>
<proteinExistence type="predicted"/>
<dbReference type="PANTHER" id="PTHR30265:SF4">
    <property type="entry name" value="KOW MOTIF FAMILY PROTEIN, EXPRESSED"/>
    <property type="match status" value="1"/>
</dbReference>
<organism evidence="6 7">
    <name type="scientific">Malus baccata</name>
    <name type="common">Siberian crab apple</name>
    <name type="synonym">Pyrus baccata</name>
    <dbReference type="NCBI Taxonomy" id="106549"/>
    <lineage>
        <taxon>Eukaryota</taxon>
        <taxon>Viridiplantae</taxon>
        <taxon>Streptophyta</taxon>
        <taxon>Embryophyta</taxon>
        <taxon>Tracheophyta</taxon>
        <taxon>Spermatophyta</taxon>
        <taxon>Magnoliopsida</taxon>
        <taxon>eudicotyledons</taxon>
        <taxon>Gunneridae</taxon>
        <taxon>Pentapetalae</taxon>
        <taxon>rosids</taxon>
        <taxon>fabids</taxon>
        <taxon>Rosales</taxon>
        <taxon>Rosaceae</taxon>
        <taxon>Amygdaloideae</taxon>
        <taxon>Maleae</taxon>
        <taxon>Malus</taxon>
    </lineage>
</organism>
<name>A0A540N3J0_MALBA</name>
<keyword evidence="3" id="KW-0804">Transcription</keyword>
<dbReference type="STRING" id="106549.A0A540N3J0"/>
<evidence type="ECO:0000256" key="3">
    <source>
        <dbReference type="ARBA" id="ARBA00023163"/>
    </source>
</evidence>
<feature type="domain" description="NusG-like N-terminal" evidence="5">
    <location>
        <begin position="106"/>
        <end position="221"/>
    </location>
</feature>
<dbReference type="SMART" id="SM00738">
    <property type="entry name" value="NGN"/>
    <property type="match status" value="1"/>
</dbReference>